<dbReference type="InterPro" id="IPR058627">
    <property type="entry name" value="MdtA-like_C"/>
</dbReference>
<evidence type="ECO:0000313" key="5">
    <source>
        <dbReference type="EMBL" id="OUR74788.1"/>
    </source>
</evidence>
<dbReference type="Pfam" id="PF25967">
    <property type="entry name" value="RND-MFP_C"/>
    <property type="match status" value="1"/>
</dbReference>
<keyword evidence="3" id="KW-0472">Membrane</keyword>
<dbReference type="AlphaFoldDB" id="A0A1Y5DW78"/>
<dbReference type="Gene3D" id="1.10.287.470">
    <property type="entry name" value="Helix hairpin bin"/>
    <property type="match status" value="1"/>
</dbReference>
<sequence>MIEGTSGQDEVIANPKKVALKKILLSISLLCALSYVTFPTLSQWYSSIPNIDRKSIKIDTIIQGDLIRDVVVSGKAVAANAPQLYSTEIGKITLLAKPGEAVALNQIVARLMSPELDALIKQQRSTLEQLSINANRGALADKEAQLDLESNMNAAQSKLNVAKREFQRAEISYGKQIISEVDWLKSQDAVTDAKRLFEHAKKRVLFSIERLQFEKQHRDFLVQKEKLILEELSRRHDELAIKAPVKGVVGNWLVAQKNTIAANTAIMTIVDLSEYEAELNVPEFYADDLGTGLAVSMKISGISVRGEIIAISPEVKANQVTVRAKIKNTQKIQLRQNQRINARIEFEKKENVLMVKRGAFMGSLAGKFIFKLSEDNYADKTAITTGATSVEYIEITSGIEVGEQVITSDYADFNKAEQIYLGD</sequence>
<dbReference type="Gene3D" id="2.40.30.170">
    <property type="match status" value="1"/>
</dbReference>
<comment type="similarity">
    <text evidence="1">Belongs to the membrane fusion protein (MFP) (TC 8.A.1) family.</text>
</comment>
<dbReference type="NCBIfam" id="TIGR01730">
    <property type="entry name" value="RND_mfp"/>
    <property type="match status" value="1"/>
</dbReference>
<dbReference type="PANTHER" id="PTHR30469">
    <property type="entry name" value="MULTIDRUG RESISTANCE PROTEIN MDTA"/>
    <property type="match status" value="1"/>
</dbReference>
<dbReference type="GO" id="GO:0015562">
    <property type="term" value="F:efflux transmembrane transporter activity"/>
    <property type="evidence" value="ECO:0007669"/>
    <property type="project" value="TreeGrafter"/>
</dbReference>
<keyword evidence="3" id="KW-1133">Transmembrane helix</keyword>
<proteinExistence type="inferred from homology"/>
<feature type="coiled-coil region" evidence="2">
    <location>
        <begin position="145"/>
        <end position="172"/>
    </location>
</feature>
<dbReference type="Gene3D" id="2.40.420.20">
    <property type="match status" value="1"/>
</dbReference>
<dbReference type="PANTHER" id="PTHR30469:SF33">
    <property type="entry name" value="SLR1207 PROTEIN"/>
    <property type="match status" value="1"/>
</dbReference>
<comment type="caution">
    <text evidence="5">The sequence shown here is derived from an EMBL/GenBank/DDBJ whole genome shotgun (WGS) entry which is preliminary data.</text>
</comment>
<feature type="transmembrane region" description="Helical" evidence="3">
    <location>
        <begin position="23"/>
        <end position="45"/>
    </location>
</feature>
<evidence type="ECO:0000256" key="3">
    <source>
        <dbReference type="SAM" id="Phobius"/>
    </source>
</evidence>
<reference evidence="6" key="1">
    <citation type="journal article" date="2017" name="Proc. Natl. Acad. Sci. U.S.A.">
        <title>Simulation of Deepwater Horizon oil plume reveals substrate specialization within a complex community of hydrocarbon degraders.</title>
        <authorList>
            <person name="Hu P."/>
            <person name="Dubinsky E.A."/>
            <person name="Probst A.J."/>
            <person name="Wang J."/>
            <person name="Sieber C.M.K."/>
            <person name="Tom L.M."/>
            <person name="Gardinali P."/>
            <person name="Banfield J.F."/>
            <person name="Atlas R.M."/>
            <person name="Andersen G.L."/>
        </authorList>
    </citation>
    <scope>NUCLEOTIDE SEQUENCE [LARGE SCALE GENOMIC DNA]</scope>
</reference>
<keyword evidence="3" id="KW-0812">Transmembrane</keyword>
<dbReference type="EMBL" id="MAAF01000121">
    <property type="protein sequence ID" value="OUR74788.1"/>
    <property type="molecule type" value="Genomic_DNA"/>
</dbReference>
<name>A0A1Y5DW78_COLPS</name>
<organism evidence="5 6">
    <name type="scientific">Colwellia psychrerythraea</name>
    <name type="common">Vibrio psychroerythus</name>
    <dbReference type="NCBI Taxonomy" id="28229"/>
    <lineage>
        <taxon>Bacteria</taxon>
        <taxon>Pseudomonadati</taxon>
        <taxon>Pseudomonadota</taxon>
        <taxon>Gammaproteobacteria</taxon>
        <taxon>Alteromonadales</taxon>
        <taxon>Colwelliaceae</taxon>
        <taxon>Colwellia</taxon>
    </lineage>
</organism>
<evidence type="ECO:0000256" key="2">
    <source>
        <dbReference type="SAM" id="Coils"/>
    </source>
</evidence>
<protein>
    <submittedName>
        <fullName evidence="5">Efflux transporter periplasmic adaptor subunit</fullName>
    </submittedName>
</protein>
<dbReference type="Gene3D" id="2.40.50.100">
    <property type="match status" value="1"/>
</dbReference>
<gene>
    <name evidence="5" type="ORF">A9Q75_19680</name>
</gene>
<keyword evidence="2" id="KW-0175">Coiled coil</keyword>
<accession>A0A1Y5DW78</accession>
<dbReference type="GO" id="GO:1990281">
    <property type="term" value="C:efflux pump complex"/>
    <property type="evidence" value="ECO:0007669"/>
    <property type="project" value="TreeGrafter"/>
</dbReference>
<evidence type="ECO:0000256" key="1">
    <source>
        <dbReference type="ARBA" id="ARBA00009477"/>
    </source>
</evidence>
<feature type="domain" description="Multidrug resistance protein MdtA-like C-terminal permuted SH3" evidence="4">
    <location>
        <begin position="363"/>
        <end position="409"/>
    </location>
</feature>
<evidence type="ECO:0000313" key="6">
    <source>
        <dbReference type="Proteomes" id="UP000243053"/>
    </source>
</evidence>
<evidence type="ECO:0000259" key="4">
    <source>
        <dbReference type="Pfam" id="PF25967"/>
    </source>
</evidence>
<dbReference type="InterPro" id="IPR006143">
    <property type="entry name" value="RND_pump_MFP"/>
</dbReference>
<dbReference type="Proteomes" id="UP000243053">
    <property type="component" value="Unassembled WGS sequence"/>
</dbReference>